<feature type="transmembrane region" description="Helical" evidence="10">
    <location>
        <begin position="57"/>
        <end position="78"/>
    </location>
</feature>
<dbReference type="PANTHER" id="PTHR12879:SF8">
    <property type="entry name" value="SPHINGOLIPID DELTA(4)-DESATURASE DES1"/>
    <property type="match status" value="1"/>
</dbReference>
<comment type="similarity">
    <text evidence="2 9">Belongs to the fatty acid desaturase type 1 family. DEGS subfamily.</text>
</comment>
<accession>A0A024GPM8</accession>
<dbReference type="GO" id="GO:0046513">
    <property type="term" value="P:ceramide biosynthetic process"/>
    <property type="evidence" value="ECO:0007669"/>
    <property type="project" value="TreeGrafter"/>
</dbReference>
<dbReference type="Pfam" id="PF00487">
    <property type="entry name" value="FA_desaturase"/>
    <property type="match status" value="1"/>
</dbReference>
<keyword evidence="8 9" id="KW-0472">Membrane</keyword>
<evidence type="ECO:0000256" key="6">
    <source>
        <dbReference type="ARBA" id="ARBA00023002"/>
    </source>
</evidence>
<evidence type="ECO:0000256" key="1">
    <source>
        <dbReference type="ARBA" id="ARBA00004141"/>
    </source>
</evidence>
<dbReference type="GO" id="GO:0042284">
    <property type="term" value="F:sphingolipid delta-4 desaturase activity"/>
    <property type="evidence" value="ECO:0007669"/>
    <property type="project" value="UniProtKB-UniRule"/>
</dbReference>
<dbReference type="PANTHER" id="PTHR12879">
    <property type="entry name" value="SPHINGOLIPID DELTA 4 DESATURASE/C-4 HYDROXYLASE PROTEIN DES2"/>
    <property type="match status" value="1"/>
</dbReference>
<dbReference type="GO" id="GO:0016020">
    <property type="term" value="C:membrane"/>
    <property type="evidence" value="ECO:0007669"/>
    <property type="project" value="UniProtKB-SubCell"/>
</dbReference>
<evidence type="ECO:0000256" key="5">
    <source>
        <dbReference type="ARBA" id="ARBA00022989"/>
    </source>
</evidence>
<dbReference type="OrthoDB" id="200948at2759"/>
<feature type="transmembrane region" description="Helical" evidence="10">
    <location>
        <begin position="84"/>
        <end position="105"/>
    </location>
</feature>
<gene>
    <name evidence="12" type="ORF">BN9_100360</name>
</gene>
<sequence length="347" mass="39953">MCQERKPEKLTRHATLSAVQLNTSITPKEDFYWVGTDEPHATRRKLILAKYPEIKKLFGHCPVTKYVAAGIVILQTLISSQARWMSWPVFLVLSYIIGGTCHHILVLAMHELAHNLGFKKMVHNRVYSLFVTGPLVFPAAISFKGYHLEHHRYQGEDGVDADVPTEWEGRVFNTSFRKLIFLTVQIIFYTLRPCIVIPRALGRWHVYNILSSVVYDASVYALGGFPAISYLLMSTFWSGGLHPLAAHFISEHYVFAEGHETYSYYGILNKISFNVGYHNEHHDFPFIPGSRLPQVRQIASEFYDCLPHHTSWLRVMYEFITNPSIGPFSRVKRTRLDVNEKAKLHFQ</sequence>
<evidence type="ECO:0000313" key="12">
    <source>
        <dbReference type="EMBL" id="CCI48837.1"/>
    </source>
</evidence>
<dbReference type="Pfam" id="PF08557">
    <property type="entry name" value="Lipid_DES"/>
    <property type="match status" value="1"/>
</dbReference>
<evidence type="ECO:0000256" key="2">
    <source>
        <dbReference type="ARBA" id="ARBA00006146"/>
    </source>
</evidence>
<dbReference type="InterPro" id="IPR005804">
    <property type="entry name" value="FA_desaturase_dom"/>
</dbReference>
<dbReference type="PIRSF" id="PIRSF017228">
    <property type="entry name" value="Sphnglp_dlt4_des"/>
    <property type="match status" value="1"/>
</dbReference>
<evidence type="ECO:0000256" key="7">
    <source>
        <dbReference type="ARBA" id="ARBA00023098"/>
    </source>
</evidence>
<dbReference type="STRING" id="65357.A0A024GPM8"/>
<dbReference type="CDD" id="cd03508">
    <property type="entry name" value="Delta4-sphingolipid-FADS-like"/>
    <property type="match status" value="1"/>
</dbReference>
<comment type="subcellular location">
    <subcellularLocation>
        <location evidence="1">Membrane</location>
        <topology evidence="1">Multi-pass membrane protein</topology>
    </subcellularLocation>
</comment>
<keyword evidence="7 9" id="KW-0443">Lipid metabolism</keyword>
<proteinExistence type="inferred from homology"/>
<feature type="transmembrane region" description="Helical" evidence="10">
    <location>
        <begin position="179"/>
        <end position="201"/>
    </location>
</feature>
<keyword evidence="6 9" id="KW-0560">Oxidoreductase</keyword>
<keyword evidence="13" id="KW-1185">Reference proteome</keyword>
<dbReference type="InterPro" id="IPR013866">
    <property type="entry name" value="Sphingolipid_d4-desaturase_N"/>
</dbReference>
<feature type="transmembrane region" description="Helical" evidence="10">
    <location>
        <begin position="213"/>
        <end position="233"/>
    </location>
</feature>
<dbReference type="AlphaFoldDB" id="A0A024GPM8"/>
<evidence type="ECO:0000313" key="13">
    <source>
        <dbReference type="Proteomes" id="UP000053237"/>
    </source>
</evidence>
<evidence type="ECO:0000256" key="3">
    <source>
        <dbReference type="ARBA" id="ARBA00012021"/>
    </source>
</evidence>
<dbReference type="SMART" id="SM01269">
    <property type="entry name" value="Lipid_DES"/>
    <property type="match status" value="1"/>
</dbReference>
<dbReference type="EMBL" id="CAIX01000250">
    <property type="protein sequence ID" value="CCI48837.1"/>
    <property type="molecule type" value="Genomic_DNA"/>
</dbReference>
<reference evidence="12 13" key="1">
    <citation type="submission" date="2012-05" db="EMBL/GenBank/DDBJ databases">
        <title>Recombination and specialization in a pathogen metapopulation.</title>
        <authorList>
            <person name="Gardiner A."/>
            <person name="Kemen E."/>
            <person name="Schultz-Larsen T."/>
            <person name="MacLean D."/>
            <person name="Van Oosterhout C."/>
            <person name="Jones J.D.G."/>
        </authorList>
    </citation>
    <scope>NUCLEOTIDE SEQUENCE [LARGE SCALE GENOMIC DNA]</scope>
    <source>
        <strain evidence="12 13">Ac Nc2</strain>
    </source>
</reference>
<evidence type="ECO:0000256" key="4">
    <source>
        <dbReference type="ARBA" id="ARBA00022692"/>
    </source>
</evidence>
<evidence type="ECO:0000256" key="8">
    <source>
        <dbReference type="ARBA" id="ARBA00023136"/>
    </source>
</evidence>
<feature type="transmembrane region" description="Helical" evidence="10">
    <location>
        <begin position="126"/>
        <end position="143"/>
    </location>
</feature>
<keyword evidence="5 10" id="KW-1133">Transmembrane helix</keyword>
<evidence type="ECO:0000256" key="9">
    <source>
        <dbReference type="PIRNR" id="PIRNR017228"/>
    </source>
</evidence>
<dbReference type="EC" id="1.14.19.17" evidence="3"/>
<evidence type="ECO:0000256" key="10">
    <source>
        <dbReference type="SAM" id="Phobius"/>
    </source>
</evidence>
<comment type="caution">
    <text evidence="12">The sequence shown here is derived from an EMBL/GenBank/DDBJ whole genome shotgun (WGS) entry which is preliminary data.</text>
</comment>
<feature type="domain" description="Sphingolipid delta4-desaturase N-terminal" evidence="11">
    <location>
        <begin position="26"/>
        <end position="64"/>
    </location>
</feature>
<dbReference type="Proteomes" id="UP000053237">
    <property type="component" value="Unassembled WGS sequence"/>
</dbReference>
<keyword evidence="4 10" id="KW-0812">Transmembrane</keyword>
<organism evidence="12 13">
    <name type="scientific">Albugo candida</name>
    <dbReference type="NCBI Taxonomy" id="65357"/>
    <lineage>
        <taxon>Eukaryota</taxon>
        <taxon>Sar</taxon>
        <taxon>Stramenopiles</taxon>
        <taxon>Oomycota</taxon>
        <taxon>Peronosporomycetes</taxon>
        <taxon>Albuginales</taxon>
        <taxon>Albuginaceae</taxon>
        <taxon>Albugo</taxon>
    </lineage>
</organism>
<dbReference type="InParanoid" id="A0A024GPM8"/>
<dbReference type="InterPro" id="IPR011388">
    <property type="entry name" value="DES1/DES2"/>
</dbReference>
<evidence type="ECO:0000259" key="11">
    <source>
        <dbReference type="SMART" id="SM01269"/>
    </source>
</evidence>
<protein>
    <recommendedName>
        <fullName evidence="3">sphingolipid 4-desaturase</fullName>
        <ecNumber evidence="3">1.14.19.17</ecNumber>
    </recommendedName>
</protein>
<name>A0A024GPM8_9STRA</name>